<gene>
    <name evidence="3" type="ORF">THAOC_02747</name>
</gene>
<protein>
    <submittedName>
        <fullName evidence="3">Uncharacterized protein</fullName>
    </submittedName>
</protein>
<evidence type="ECO:0000313" key="3">
    <source>
        <dbReference type="EMBL" id="EJK75527.1"/>
    </source>
</evidence>
<accession>K0TQ69</accession>
<feature type="compositionally biased region" description="Basic and acidic residues" evidence="2">
    <location>
        <begin position="1"/>
        <end position="24"/>
    </location>
</feature>
<feature type="compositionally biased region" description="Basic and acidic residues" evidence="2">
    <location>
        <begin position="54"/>
        <end position="69"/>
    </location>
</feature>
<dbReference type="EMBL" id="AGNL01002885">
    <property type="protein sequence ID" value="EJK75527.1"/>
    <property type="molecule type" value="Genomic_DNA"/>
</dbReference>
<keyword evidence="1" id="KW-0175">Coiled coil</keyword>
<comment type="caution">
    <text evidence="3">The sequence shown here is derived from an EMBL/GenBank/DDBJ whole genome shotgun (WGS) entry which is preliminary data.</text>
</comment>
<proteinExistence type="predicted"/>
<dbReference type="Gene3D" id="1.10.287.1490">
    <property type="match status" value="1"/>
</dbReference>
<feature type="non-terminal residue" evidence="3">
    <location>
        <position position="1"/>
    </location>
</feature>
<name>K0TQ69_THAOC</name>
<dbReference type="AlphaFoldDB" id="K0TQ69"/>
<feature type="region of interest" description="Disordered" evidence="2">
    <location>
        <begin position="1"/>
        <end position="103"/>
    </location>
</feature>
<feature type="region of interest" description="Disordered" evidence="2">
    <location>
        <begin position="585"/>
        <end position="618"/>
    </location>
</feature>
<organism evidence="3 4">
    <name type="scientific">Thalassiosira oceanica</name>
    <name type="common">Marine diatom</name>
    <dbReference type="NCBI Taxonomy" id="159749"/>
    <lineage>
        <taxon>Eukaryota</taxon>
        <taxon>Sar</taxon>
        <taxon>Stramenopiles</taxon>
        <taxon>Ochrophyta</taxon>
        <taxon>Bacillariophyta</taxon>
        <taxon>Coscinodiscophyceae</taxon>
        <taxon>Thalassiosirophycidae</taxon>
        <taxon>Thalassiosirales</taxon>
        <taxon>Thalassiosiraceae</taxon>
        <taxon>Thalassiosira</taxon>
    </lineage>
</organism>
<evidence type="ECO:0000256" key="1">
    <source>
        <dbReference type="SAM" id="Coils"/>
    </source>
</evidence>
<feature type="compositionally biased region" description="Basic and acidic residues" evidence="2">
    <location>
        <begin position="76"/>
        <end position="101"/>
    </location>
</feature>
<feature type="compositionally biased region" description="Low complexity" evidence="2">
    <location>
        <begin position="25"/>
        <end position="37"/>
    </location>
</feature>
<dbReference type="OMA" id="MDRTSWL"/>
<dbReference type="PANTHER" id="PTHR19327">
    <property type="entry name" value="GOLGIN"/>
    <property type="match status" value="1"/>
</dbReference>
<evidence type="ECO:0000256" key="2">
    <source>
        <dbReference type="SAM" id="MobiDB-lite"/>
    </source>
</evidence>
<keyword evidence="4" id="KW-1185">Reference proteome</keyword>
<dbReference type="PANTHER" id="PTHR19327:SF0">
    <property type="entry name" value="GOLGIN SUBFAMILY A MEMBER 4"/>
    <property type="match status" value="1"/>
</dbReference>
<dbReference type="Proteomes" id="UP000266841">
    <property type="component" value="Unassembled WGS sequence"/>
</dbReference>
<feature type="coiled-coil region" evidence="1">
    <location>
        <begin position="436"/>
        <end position="463"/>
    </location>
</feature>
<dbReference type="OrthoDB" id="10255522at2759"/>
<feature type="coiled-coil region" evidence="1">
    <location>
        <begin position="745"/>
        <end position="775"/>
    </location>
</feature>
<sequence length="896" mass="103455">RDFGAGDAHSVGDHSAARARETLSRLRSGGTSSSRRPSPYERDGPPPSPYGGSRGDDRRTSPYDAERLESYVVKGLQDELDKRESEAAGLRRDMDEMRSSYEEEMASVRSKLVSTFKEDMQEMKTEWEDAYTRLKEEGEASRLGLEKELAEVNRAKNATEGESERIRQDLDRARKDLHARLAEEKARSKELMDGLRKSKEEDLERLRAMYEEHLESTKVAASNVESELKDELRSVLEENERVKVCYEQLESEADRAKSDLDQLNSKYQRAVSDAGRYEADISELRREVEACQNENEKKHRKIKQVEDDLGDARDELNAMTSSYQRAKAEGARYQREYDRAEREGEELKKRVDEVSAKLDSVQEERALESRYAEALVKQRDNMTAIIENGQSEIEELKSLNADLSKLVAVAQEYGVDPTANSLRNELKQGRSSRERVETLTRERERYNATVKALKVDLKALHQQPSVGPETSLQEHMRLLNEKWEGHVERLEGAEKLKSELEGAMTMIESGQAERDRMAEDHRKKVERVSQDLQETQTALVKMERDKLELNDKLTDYELSDAKRRRVEEELRTRIGDLEDRLKFMESERKEREAQRQQGEADRRSLQADLDKARSKRNELQDTIETMEEVKSGLKKKLEMAYYDLEEAQRDLQTNRQDHQQEMHSVELELQKGEKLQERCESQEDEIKALKEMIGRLQVTSAKDVEDAQTDVAESYKVKLRLMEEKHAESDRRRAEAIGEQYRSEIDGLKTSCRRLERAAKDAREALNQKTLLEQKRRGEFAKQKHEVETLRCKERHLEAHIAQLESHIEKTVADYESKLLSSGNTTCSSSSEKALRKQVRELEKKLEVSSAAMKQIGKSSLLLEKENGKLRGDKNELKVKLKKLVDCAEKHQGLKR</sequence>
<evidence type="ECO:0000313" key="4">
    <source>
        <dbReference type="Proteomes" id="UP000266841"/>
    </source>
</evidence>
<reference evidence="3 4" key="1">
    <citation type="journal article" date="2012" name="Genome Biol.">
        <title>Genome and low-iron response of an oceanic diatom adapted to chronic iron limitation.</title>
        <authorList>
            <person name="Lommer M."/>
            <person name="Specht M."/>
            <person name="Roy A.S."/>
            <person name="Kraemer L."/>
            <person name="Andreson R."/>
            <person name="Gutowska M.A."/>
            <person name="Wolf J."/>
            <person name="Bergner S.V."/>
            <person name="Schilhabel M.B."/>
            <person name="Klostermeier U.C."/>
            <person name="Beiko R.G."/>
            <person name="Rosenstiel P."/>
            <person name="Hippler M."/>
            <person name="Laroche J."/>
        </authorList>
    </citation>
    <scope>NUCLEOTIDE SEQUENCE [LARGE SCALE GENOMIC DNA]</scope>
    <source>
        <strain evidence="3 4">CCMP1005</strain>
    </source>
</reference>